<dbReference type="EMBL" id="JANJYJ010000003">
    <property type="protein sequence ID" value="KAK3223767.1"/>
    <property type="molecule type" value="Genomic_DNA"/>
</dbReference>
<name>A0AAE0AUD1_9ROSI</name>
<dbReference type="PANTHER" id="PTHR31973:SF187">
    <property type="entry name" value="MUTATOR TRANSPOSASE MUDRA PROTEIN"/>
    <property type="match status" value="1"/>
</dbReference>
<dbReference type="Pfam" id="PF03108">
    <property type="entry name" value="DBD_Tnp_Mut"/>
    <property type="match status" value="1"/>
</dbReference>
<accession>A0AAE0AUD1</accession>
<evidence type="ECO:0000313" key="3">
    <source>
        <dbReference type="Proteomes" id="UP001281410"/>
    </source>
</evidence>
<comment type="caution">
    <text evidence="2">The sequence shown here is derived from an EMBL/GenBank/DDBJ whole genome shotgun (WGS) entry which is preliminary data.</text>
</comment>
<reference evidence="2" key="1">
    <citation type="journal article" date="2023" name="Plant J.">
        <title>Genome sequences and population genomics provide insights into the demographic history, inbreeding, and mutation load of two 'living fossil' tree species of Dipteronia.</title>
        <authorList>
            <person name="Feng Y."/>
            <person name="Comes H.P."/>
            <person name="Chen J."/>
            <person name="Zhu S."/>
            <person name="Lu R."/>
            <person name="Zhang X."/>
            <person name="Li P."/>
            <person name="Qiu J."/>
            <person name="Olsen K.M."/>
            <person name="Qiu Y."/>
        </authorList>
    </citation>
    <scope>NUCLEOTIDE SEQUENCE</scope>
    <source>
        <strain evidence="2">NBL</strain>
    </source>
</reference>
<dbReference type="PANTHER" id="PTHR31973">
    <property type="entry name" value="POLYPROTEIN, PUTATIVE-RELATED"/>
    <property type="match status" value="1"/>
</dbReference>
<evidence type="ECO:0000259" key="1">
    <source>
        <dbReference type="Pfam" id="PF03108"/>
    </source>
</evidence>
<sequence>MVNYIGGSECFYDYVTLDELSILDIEDIAIELGYSLPMFGDLPDEGVCDGPDEVSDLPNKVRNGTSRVSEECDETLNEESAERAAERAAEGANDGADDELVETDYEQEEEDIPAETRVDPTWDWDFLRNPEIPREECGSGSEFDCHEDDLRSLDEFDGDEVEGGELINFSRIKYHEFDHFGSADVFRKAIMAHAVKHMRNIKFQKNNTNRVKAVCKDQSCNWFVFASWLGDHKTFKIKSLVDAHTCAMSFKNTFVNLKMIADKYLCQWRENPKRNFAEMSQQLRIDTNVDASIWQYYRARTKAKQMI</sequence>
<dbReference type="AlphaFoldDB" id="A0AAE0AUD1"/>
<feature type="domain" description="Transposase MuDR plant" evidence="1">
    <location>
        <begin position="180"/>
        <end position="237"/>
    </location>
</feature>
<protein>
    <recommendedName>
        <fullName evidence="1">Transposase MuDR plant domain-containing protein</fullName>
    </recommendedName>
</protein>
<dbReference type="InterPro" id="IPR004332">
    <property type="entry name" value="Transposase_MuDR"/>
</dbReference>
<evidence type="ECO:0000313" key="2">
    <source>
        <dbReference type="EMBL" id="KAK3223767.1"/>
    </source>
</evidence>
<proteinExistence type="predicted"/>
<dbReference type="Proteomes" id="UP001281410">
    <property type="component" value="Unassembled WGS sequence"/>
</dbReference>
<keyword evidence="3" id="KW-1185">Reference proteome</keyword>
<organism evidence="2 3">
    <name type="scientific">Dipteronia sinensis</name>
    <dbReference type="NCBI Taxonomy" id="43782"/>
    <lineage>
        <taxon>Eukaryota</taxon>
        <taxon>Viridiplantae</taxon>
        <taxon>Streptophyta</taxon>
        <taxon>Embryophyta</taxon>
        <taxon>Tracheophyta</taxon>
        <taxon>Spermatophyta</taxon>
        <taxon>Magnoliopsida</taxon>
        <taxon>eudicotyledons</taxon>
        <taxon>Gunneridae</taxon>
        <taxon>Pentapetalae</taxon>
        <taxon>rosids</taxon>
        <taxon>malvids</taxon>
        <taxon>Sapindales</taxon>
        <taxon>Sapindaceae</taxon>
        <taxon>Hippocastanoideae</taxon>
        <taxon>Acereae</taxon>
        <taxon>Dipteronia</taxon>
    </lineage>
</organism>
<gene>
    <name evidence="2" type="ORF">Dsin_010792</name>
</gene>